<organism evidence="2 3">
    <name type="scientific">Parasutterella muris</name>
    <dbReference type="NCBI Taxonomy" id="2565572"/>
    <lineage>
        <taxon>Bacteria</taxon>
        <taxon>Pseudomonadati</taxon>
        <taxon>Pseudomonadota</taxon>
        <taxon>Betaproteobacteria</taxon>
        <taxon>Burkholderiales</taxon>
        <taxon>Sutterellaceae</taxon>
        <taxon>Parasutterella</taxon>
    </lineage>
</organism>
<keyword evidence="3" id="KW-1185">Reference proteome</keyword>
<name>A0A6L6YE84_9BURK</name>
<comment type="caution">
    <text evidence="2">The sequence shown here is derived from an EMBL/GenBank/DDBJ whole genome shotgun (WGS) entry which is preliminary data.</text>
</comment>
<keyword evidence="1" id="KW-1133">Transmembrane helix</keyword>
<dbReference type="GO" id="GO:0005886">
    <property type="term" value="C:plasma membrane"/>
    <property type="evidence" value="ECO:0007669"/>
    <property type="project" value="TreeGrafter"/>
</dbReference>
<dbReference type="Proteomes" id="UP000472580">
    <property type="component" value="Unassembled WGS sequence"/>
</dbReference>
<feature type="transmembrane region" description="Helical" evidence="1">
    <location>
        <begin position="47"/>
        <end position="65"/>
    </location>
</feature>
<dbReference type="OrthoDB" id="9156716at2"/>
<feature type="transmembrane region" description="Helical" evidence="1">
    <location>
        <begin position="71"/>
        <end position="93"/>
    </location>
</feature>
<dbReference type="InterPro" id="IPR008523">
    <property type="entry name" value="DUF805"/>
</dbReference>
<gene>
    <name evidence="2" type="ORF">E5987_01470</name>
</gene>
<accession>A0A6L6YE84</accession>
<evidence type="ECO:0000313" key="2">
    <source>
        <dbReference type="EMBL" id="MVX55876.1"/>
    </source>
</evidence>
<feature type="transmembrane region" description="Helical" evidence="1">
    <location>
        <begin position="105"/>
        <end position="124"/>
    </location>
</feature>
<dbReference type="AlphaFoldDB" id="A0A6L6YE84"/>
<feature type="transmembrane region" description="Helical" evidence="1">
    <location>
        <begin position="130"/>
        <end position="152"/>
    </location>
</feature>
<dbReference type="Pfam" id="PF05656">
    <property type="entry name" value="DUF805"/>
    <property type="match status" value="1"/>
</dbReference>
<evidence type="ECO:0000313" key="3">
    <source>
        <dbReference type="Proteomes" id="UP000472580"/>
    </source>
</evidence>
<dbReference type="PANTHER" id="PTHR34980">
    <property type="entry name" value="INNER MEMBRANE PROTEIN-RELATED-RELATED"/>
    <property type="match status" value="1"/>
</dbReference>
<keyword evidence="1" id="KW-0812">Transmembrane</keyword>
<dbReference type="EMBL" id="WSRP01000003">
    <property type="protein sequence ID" value="MVX55876.1"/>
    <property type="molecule type" value="Genomic_DNA"/>
</dbReference>
<dbReference type="PANTHER" id="PTHR34980:SF2">
    <property type="entry name" value="INNER MEMBRANE PROTEIN YHAH-RELATED"/>
    <property type="match status" value="1"/>
</dbReference>
<proteinExistence type="predicted"/>
<sequence length="168" mass="19135">MKNPTPGKNPFELASYVDKMPPVIRDLYLDMTIGYTDFGGRTGRARFYRFWIFTVLYLAVLMWISDTATDTVLVFLGLLICGWLYIAVPSAAISVRRLHDANKSALWAWMPQILIFYCLAEFAMMQSYNWFIWAPLGALTAVSFGVMSLPSFPEDNRWGKYSGSGEDK</sequence>
<reference evidence="2 3" key="1">
    <citation type="submission" date="2019-12" db="EMBL/GenBank/DDBJ databases">
        <title>Microbes associate with the intestines of laboratory mice.</title>
        <authorList>
            <person name="Navarre W."/>
            <person name="Wong E."/>
        </authorList>
    </citation>
    <scope>NUCLEOTIDE SEQUENCE [LARGE SCALE GENOMIC DNA]</scope>
    <source>
        <strain evidence="2 3">NM82_D38</strain>
    </source>
</reference>
<evidence type="ECO:0000256" key="1">
    <source>
        <dbReference type="SAM" id="Phobius"/>
    </source>
</evidence>
<keyword evidence="1" id="KW-0472">Membrane</keyword>
<protein>
    <submittedName>
        <fullName evidence="2">DUF805 domain-containing protein</fullName>
    </submittedName>
</protein>
<dbReference type="RefSeq" id="WP_160334311.1">
    <property type="nucleotide sequence ID" value="NZ_CALPCV010000006.1"/>
</dbReference>